<dbReference type="Gene3D" id="3.80.10.10">
    <property type="entry name" value="Ribonuclease Inhibitor"/>
    <property type="match status" value="1"/>
</dbReference>
<accession>A0ABR3ERD6</accession>
<name>A0ABR3ERD6_9AGAR</name>
<dbReference type="Proteomes" id="UP001465976">
    <property type="component" value="Unassembled WGS sequence"/>
</dbReference>
<dbReference type="SUPFAM" id="SSF52047">
    <property type="entry name" value="RNI-like"/>
    <property type="match status" value="1"/>
</dbReference>
<protein>
    <recommendedName>
        <fullName evidence="3">F-box domain-containing protein</fullName>
    </recommendedName>
</protein>
<sequence length="642" mass="72513">MDSPDHYPPLPTSSFTHVLNTNYTPNSQETKEIRAVLSEPEAELDKIHQEIKKLQSRGLELHKFTSKHRALLSPIRRIPHDILAEIFYHCLPNDRYFSVRSLYEAPLILTTICRTWREVALRTPRLWNLLHMQFPTLLAGKVDEPYRALVKRRIDGIKWWLSHAGSLALSISLYISLDIEDDDELSQEELEQATLKMQTFSEVLQVLLGYFPRWENVTFQVPAPLLRLFQNSDVLKNSSSTQLRVLSLSRTCLSRVDDRDSWTDTNAIPSFLNLPTLKRLSFHNERINLTELPERWSNLTHLAISARRYSISTKPLTALRVLSRCAHSLEYLMLDMLLERTGPMNLPIMPGVAIQIPPHVGGDGDGIEWPEEDRIHLPHLAFLTVRFEVEGRATAAQIHIGTARFFDALVAPSLKKLSVKIYNTFRGGPEGPVDIPFYRFLERSGCHGLHSLDLCLPTSDEEISKILREFGGSLVHLALTGDHYYRLRGGAGGFGGGGSFVGATDRGITGKLVGMMTPREGEGEGGEGEVLCPKLEYLVLMIVDDSIVPELLTFSQARSQLTDTATHTQLKYCQVNFRRALDDPLEISTKLKALRETGVRMRWRSVKGTGKIGGDHPAEGTTTISDELRDPYLWDVQFSVVY</sequence>
<gene>
    <name evidence="1" type="ORF">V5O48_016555</name>
</gene>
<evidence type="ECO:0000313" key="1">
    <source>
        <dbReference type="EMBL" id="KAL0565471.1"/>
    </source>
</evidence>
<evidence type="ECO:0000313" key="2">
    <source>
        <dbReference type="Proteomes" id="UP001465976"/>
    </source>
</evidence>
<keyword evidence="2" id="KW-1185">Reference proteome</keyword>
<proteinExistence type="predicted"/>
<reference evidence="1 2" key="1">
    <citation type="submission" date="2024-02" db="EMBL/GenBank/DDBJ databases">
        <title>A draft genome for the cacao thread blight pathogen Marasmius crinis-equi.</title>
        <authorList>
            <person name="Cohen S.P."/>
            <person name="Baruah I.K."/>
            <person name="Amoako-Attah I."/>
            <person name="Bukari Y."/>
            <person name="Meinhardt L.W."/>
            <person name="Bailey B.A."/>
        </authorList>
    </citation>
    <scope>NUCLEOTIDE SEQUENCE [LARGE SCALE GENOMIC DNA]</scope>
    <source>
        <strain evidence="1 2">GH-76</strain>
    </source>
</reference>
<comment type="caution">
    <text evidence="1">The sequence shown here is derived from an EMBL/GenBank/DDBJ whole genome shotgun (WGS) entry which is preliminary data.</text>
</comment>
<organism evidence="1 2">
    <name type="scientific">Marasmius crinis-equi</name>
    <dbReference type="NCBI Taxonomy" id="585013"/>
    <lineage>
        <taxon>Eukaryota</taxon>
        <taxon>Fungi</taxon>
        <taxon>Dikarya</taxon>
        <taxon>Basidiomycota</taxon>
        <taxon>Agaricomycotina</taxon>
        <taxon>Agaricomycetes</taxon>
        <taxon>Agaricomycetidae</taxon>
        <taxon>Agaricales</taxon>
        <taxon>Marasmiineae</taxon>
        <taxon>Marasmiaceae</taxon>
        <taxon>Marasmius</taxon>
    </lineage>
</organism>
<evidence type="ECO:0008006" key="3">
    <source>
        <dbReference type="Google" id="ProtNLM"/>
    </source>
</evidence>
<dbReference type="EMBL" id="JBAHYK010002247">
    <property type="protein sequence ID" value="KAL0565471.1"/>
    <property type="molecule type" value="Genomic_DNA"/>
</dbReference>
<dbReference type="InterPro" id="IPR032675">
    <property type="entry name" value="LRR_dom_sf"/>
</dbReference>